<dbReference type="FunFam" id="2.60.40.10:FF:001381">
    <property type="entry name" value="Uncharacterized protein, isoform C"/>
    <property type="match status" value="1"/>
</dbReference>
<dbReference type="InterPro" id="IPR003599">
    <property type="entry name" value="Ig_sub"/>
</dbReference>
<reference evidence="17" key="2">
    <citation type="submission" date="2023-03" db="EMBL/GenBank/DDBJ databases">
        <authorList>
            <person name="Inwood S.N."/>
            <person name="Skelly J.G."/>
            <person name="Guhlin J."/>
            <person name="Harrop T.W.R."/>
            <person name="Goldson S.G."/>
            <person name="Dearden P.K."/>
        </authorList>
    </citation>
    <scope>NUCLEOTIDE SEQUENCE</scope>
    <source>
        <strain evidence="17">Lincoln</strain>
        <tissue evidence="17">Whole body</tissue>
    </source>
</reference>
<dbReference type="Pfam" id="PF22697">
    <property type="entry name" value="SOS1_NGEF_PH"/>
    <property type="match status" value="1"/>
</dbReference>
<feature type="domain" description="Ig-like" evidence="15">
    <location>
        <begin position="679"/>
        <end position="781"/>
    </location>
</feature>
<feature type="compositionally biased region" description="Basic and acidic residues" evidence="11">
    <location>
        <begin position="492"/>
        <end position="519"/>
    </location>
</feature>
<dbReference type="FunFam" id="2.30.29.30:FF:000519">
    <property type="entry name" value="Muscle M-line assembly protein unc-89-like Protein"/>
    <property type="match status" value="1"/>
</dbReference>
<comment type="caution">
    <text evidence="17">The sequence shown here is derived from an EMBL/GenBank/DDBJ whole genome shotgun (WGS) entry which is preliminary data.</text>
</comment>
<dbReference type="GO" id="GO:0005524">
    <property type="term" value="F:ATP binding"/>
    <property type="evidence" value="ECO:0007669"/>
    <property type="project" value="UniProtKB-KW"/>
</dbReference>
<feature type="domain" description="DH" evidence="13">
    <location>
        <begin position="180"/>
        <end position="358"/>
    </location>
</feature>
<dbReference type="Proteomes" id="UP001168972">
    <property type="component" value="Unassembled WGS sequence"/>
</dbReference>
<feature type="domain" description="Ig-like" evidence="15">
    <location>
        <begin position="1083"/>
        <end position="1167"/>
    </location>
</feature>
<dbReference type="CDD" id="cd00096">
    <property type="entry name" value="Ig"/>
    <property type="match status" value="2"/>
</dbReference>
<evidence type="ECO:0000256" key="10">
    <source>
        <dbReference type="ARBA" id="ARBA00037833"/>
    </source>
</evidence>
<evidence type="ECO:0000256" key="7">
    <source>
        <dbReference type="ARBA" id="ARBA00023157"/>
    </source>
</evidence>
<evidence type="ECO:0000259" key="14">
    <source>
        <dbReference type="PROSITE" id="PS50011"/>
    </source>
</evidence>
<dbReference type="Gene3D" id="1.20.900.10">
    <property type="entry name" value="Dbl homology (DH) domain"/>
    <property type="match status" value="1"/>
</dbReference>
<evidence type="ECO:0000259" key="13">
    <source>
        <dbReference type="PROSITE" id="PS50010"/>
    </source>
</evidence>
<feature type="compositionally biased region" description="Basic and acidic residues" evidence="11">
    <location>
        <begin position="1473"/>
        <end position="1489"/>
    </location>
</feature>
<proteinExistence type="inferred from homology"/>
<dbReference type="InterPro" id="IPR055251">
    <property type="entry name" value="SOS1_NGEF_PH"/>
</dbReference>
<feature type="compositionally biased region" description="Polar residues" evidence="11">
    <location>
        <begin position="520"/>
        <end position="530"/>
    </location>
</feature>
<dbReference type="InterPro" id="IPR000219">
    <property type="entry name" value="DH_dom"/>
</dbReference>
<dbReference type="GO" id="GO:0040017">
    <property type="term" value="P:positive regulation of locomotion"/>
    <property type="evidence" value="ECO:0007669"/>
    <property type="project" value="UniProtKB-ARBA"/>
</dbReference>
<feature type="domain" description="Fibronectin type-III" evidence="16">
    <location>
        <begin position="3427"/>
        <end position="3521"/>
    </location>
</feature>
<dbReference type="GO" id="GO:0031430">
    <property type="term" value="C:M band"/>
    <property type="evidence" value="ECO:0007669"/>
    <property type="project" value="UniProtKB-SubCell"/>
</dbReference>
<dbReference type="Gene3D" id="1.10.510.10">
    <property type="entry name" value="Transferase(Phosphotransferase) domain 1"/>
    <property type="match status" value="2"/>
</dbReference>
<dbReference type="InterPro" id="IPR011009">
    <property type="entry name" value="Kinase-like_dom_sf"/>
</dbReference>
<protein>
    <recommendedName>
        <fullName evidence="19">Obscurin</fullName>
    </recommendedName>
</protein>
<dbReference type="SMART" id="SM00409">
    <property type="entry name" value="IG"/>
    <property type="match status" value="19"/>
</dbReference>
<dbReference type="PROSITE" id="PS50003">
    <property type="entry name" value="PH_DOMAIN"/>
    <property type="match status" value="1"/>
</dbReference>
<feature type="compositionally biased region" description="Basic residues" evidence="11">
    <location>
        <begin position="107"/>
        <end position="117"/>
    </location>
</feature>
<dbReference type="FunFam" id="2.60.40.10:FF:000519">
    <property type="entry name" value="Muscle M-line assembly protein unc-89"/>
    <property type="match status" value="1"/>
</dbReference>
<dbReference type="SMART" id="SM00060">
    <property type="entry name" value="FN3"/>
    <property type="match status" value="2"/>
</dbReference>
<dbReference type="InterPro" id="IPR001849">
    <property type="entry name" value="PH_domain"/>
</dbReference>
<dbReference type="FunFam" id="2.60.40.10:FF:000796">
    <property type="entry name" value="Muscle M-line assembly protein unc-89"/>
    <property type="match status" value="1"/>
</dbReference>
<keyword evidence="4" id="KW-0677">Repeat</keyword>
<evidence type="ECO:0000259" key="12">
    <source>
        <dbReference type="PROSITE" id="PS50003"/>
    </source>
</evidence>
<evidence type="ECO:0000256" key="3">
    <source>
        <dbReference type="ARBA" id="ARBA00022490"/>
    </source>
</evidence>
<dbReference type="InterPro" id="IPR036179">
    <property type="entry name" value="Ig-like_dom_sf"/>
</dbReference>
<accession>A0AA39G575</accession>
<dbReference type="CDD" id="cd00160">
    <property type="entry name" value="RhoGEF"/>
    <property type="match status" value="1"/>
</dbReference>
<dbReference type="InterPro" id="IPR036116">
    <property type="entry name" value="FN3_sf"/>
</dbReference>
<dbReference type="GO" id="GO:0060298">
    <property type="term" value="P:positive regulation of sarcomere organization"/>
    <property type="evidence" value="ECO:0007669"/>
    <property type="project" value="UniProtKB-ARBA"/>
</dbReference>
<sequence length="3899" mass="441381">MASKDSSTDSKKQKKEYSTELSRVLISGSTTLQETLISGSIKSTIGITVENFVVVKDYVSEEDDGFSVKIGDIVEAIEHSEDSSKRSRMDPELDVGDVGARLDNSAARHKLSIRPRRKHEDPRARVITRSNSDSNLQRARVRRIDGKEGWLPMSILMQTALSEDSSTLTGQHRSEDSQYRREAVVKELVETEEEFGRDLQQVVERYLKPLDNPGVPRVVRDNKEIIFTNLKQIADFHNTVLIEGVKYYADQPRMLGKTFLRLERDFDKHVTYCRDEPAAQEFLQSNNEVRDYFEELSHNLGDDKSVSEHLKLPIQRINDYQLLLKELVKYSTRLGENSDDLQKALELMLGIPHRATDNKFISNIEGYKGHIHKLGRLLTHEWFTVTDKDGKSKERYLFLFKARILVCKVRRISEDRSVFVLKDIIRLPEVEVKDYPDDQRTFELHNPGASGYPITLIAHKDLIKAYWLKEIRQYSSDLVALAEHAADDLQLSEEKDTTDDNKIRVKSEGTKIDTPKPRQESTAIESKPEQVSKSNVKVEVPKFESTVASSTIKKSTEITTGEKTHESLAKLEEVKTIEESEKMSGRYSSSRYTASSKVVEEYSSLSSTRNGSSSYVETSSSSMAHAERRASSSLYGTEKISDSSSTYESAVSTVGGGKSTGVDAKLEKFTLTATETGKPKFIKTIEGINAEPNRAKQAIVHVIAGECATFECTLESSISCRMQWFKDNKPLNDKLADRVNITSTDKSYKLEIKNVLESDSGIYTARAANGDGNATCTAQLIVENLNAEERKIKAEAKAPVFLVKLKDTELLENTYLRFMIKVKGDPNPDVKFFKDNVVIDSKHERVKIITDKADKGFYELVIPDVQKKDAGKYSCIATNQFGEVSSEATVGVTDEKTLFAGIPEGIFEPGSEAQFKWLRDGKPFDPEERFKVLFQDNEDTLALVFQHVKPEDAGLYTCVAQTNTGNISCSAELTVQGNVNQLLKEPSKPKLGSESKQSEVNAGGSAMLDLQVKGFPKPDIKWSKDGKEIIAGGRIKYLWEDEESLSLVIKNVTVEDSGTYTIRAKNELGEDTTYIELIVKSAPKITKKMTDTFSYIETDAKMTVQIHASPAPDVKWYKDGQLIEASERIIMKKEENDNYTLTLNSCRLEDIGSYSIVAKNEISQTSEFWNFDVKCPPKIKKNLGESRIINEGDTLTLRIEVETPPEPTVVWYKDTEVIKEDHRIKIVSEGQTQILQITGTVDIDAAVYKAEVSNKDGTTVDQVGIEVRSAPRFKKEMIDVIAKDGDKQVEFEVEVGGYPRPTLQWYINDVEITEEKNEFASTQDGDVHKLILSNVKIEHSGRYTCKLRNEYGKNASTSNLIVYCKPKIVKKLTDQKLKEGETLKLQVQISGTPDPNIKWFKDGQEVSADARVKITRDSKRKESYDLTLNLLKGSDGGVYEVRAENEMGSVTCKSKVIVLTKTENTTENVDESDAAKKVKEENVSDESHQAEIGPEAAPAIVSSDFEDCTIYATQNISFTIHATGLPRPDAKWFRDGKALRAADKAKSGQTGEKHTLTINKASEAETGLYQLVLTNKLGTTSIDAFIEVGPESELRAPRFKEPLGNINVEINSTGTFQTVLTAEPIPDVVWMYEDTEISPDDERFTMGRTSKKVEDNLQECTFTLSISDCTLDDIGKYTIKAENKWGKDSCSASLDLLVQPKILEFKDLNAAVEESGKWEVIIKSNPKAELIWEKDGLILDDEERFGAEDDFAEMKYRLILKCVEYDDAGIYKVTAKNYLGEDCAQAELIPYTEPPEFIQELSNGSVRHDAAIKFNVEARGIARPKITWLLNGDEIKNDARHTITTNVDNHVFSTLSIENFDPTDEGELVCVATNRAGKAKTNCNLSMIRLPPTFDQLLPKSKQIEEGEPLELSIDVDGSPFPKVAWYKDGEKIIPDDHIKIETQPNGSTKLTIDKCTPTDCGAYKLVAKNNNGENISQCAVAVKPNPRKPSFSKPMEDAHLIAGQPLMLEARVVAFPSPEVQWFKDGLPLRPSQDIEFINDPNGLMGLSIVKAKASDAGVYSLVVNNKLGEITGTATVEVEPKEKKPEFLATLQPMTVVEGFPAKMEVKIIGKPPPIVSWTYNGVEIVADGKHIKITSQPDGTQALLIDKVVSDDAGEYEIVATNSVGAESCKGILNVTGKGKSDAPEEKPSFLGPLRDISIEEGEPLVFGASFVANPLPDVFWTKDGEAVEPSDRILFTCDGKKVGLEINPSIAKDAGVYRCRLVNPLGEETSNATATIRKIFQRPNFTQRFTDLQQIPGHDAKFAARITGIPRPDVAWYYNDKPIPKDNDKYKIKRDGDAYYLYIKDCNPNDDGRYKCRAVNKDGETSCEAYLTVADKIDKQQKVEPPSFMKRIGDCEVYKGMTAKFTACVTGCPDPSFEWYRNDERLWPTDRIRMEEEGSGLLRLILLNVDEHDVGKYSLRIYNPHGEDICHAEMRYDTLELRTKKPLADQYSEFDKFRKSGIPLPLADRPIISRMMDRHLTLSWKPSIPIGPRVPVTYLVEMCELPDGDWFTARSGIRSCVCDIRNLEPFRDYKFRIRVENKYGISDPSPFAQTYRSKLMPDPPKFHPYLPPGIDFRPETSPYFPKDFDIERPPHDGYAQSPKFLRQEHDTQYGVKNHNCNLFWFVYGYPKPKMSYYFNNELIESGGRYDQSYTRNGQATLFINKMLERDVGIYEAIAVNEHGEARQRVRLEIAEYPKFIQRPEESYIMLRRNGHIQAKVIGVPYPELKWYKDWKPLAPTSRIKIDFFEPDTSILTINDAILKDEGLYSISARNVAGSVSSSVMIHIEENEHEYGYRTYTRNTDVRTKTKPFDDFYDLGDELGRGTQGISYHAVERATGRNYAAKVMHGRGELRPIMLNEMNAMNHLNHRKLLRLHDAYETDESLTLVIELAGGGELVDNITRQPFYTESEIADYIRQILKGLEYMHNESWAHLGLTLGDLLISHSGGESLKIGDFGLARRISYGRLMTLVYGMPEYVAPEVVNGDGVTYAADMWSLGIITHILLSGISPFRGVNDRETLTKIKNGNWDFDERWWSNISEDAKDFIRHLLIYNVDDRFDVTAALRHPWLNICDKPPVDQYKIPSENLKNYYKLFRDWYGNASCRNWYRRRRLSNAFEHPSKMVYPPGQRYTPEPTVERSFTPRDKPEPRSWENKIPSREPIDTEIGLIKSESHYQNGPDTYLLQLRDTDFPVRLREYMKVAHNRGSGFARMFDEDGYDWRTPIIRERRRFTDVMDEEIDDERKARINNYGAADCHTMRRLRHELGTRLDSYAEAEAMMETKKGGNLPFFREKPQILQIQAGKCAQLVCLAVGNPKPVIQWFKNDLVIQEGKRLGIIEDTQGRSILSFNPAREHDIGIYKVVARNNVGQTVARTRVVLATVPGLPQAPEICGVSDTEVLLRWKPPKDDGNSEILCYNLQYKAGDALDWIDAANNIDHEFFLISDLQPNTSYHFRLAARNRIGWGDKGFETNLVQTKPDGATKVPISRAMRHLQHLTESGHEIILDEDKPRINYDIEDEPIEWTIDSQFTSRYTFISEVCRGQFSMVVKGAEKETDKLVVAKILEASQERKELVGDEFQALRSLRHERIAVLNAAYWAADSPVAVLILEKLQGSDVLTYLASRPDYTENCVATIITEVIDALQYLHWRGYCHLDIQPDNIVMATLRSAHIKLVDFGSAHKVSKLGTELPQNLGHPEYRAPEVLNEELSYPQTDIWSVGVLTYVLLSGASPFKGNDEHETRQNISFVRYRFEYLYKEISQEATRFLMLLFKRTPSKRPTAEECHEHRWLLPTEFMIKKRERASFPGSRLKIYNEEYHGEKARLASKNDSLTQAFGNLRQLTRSYSTQDELLTTIENIE</sequence>
<feature type="domain" description="Ig-like" evidence="15">
    <location>
        <begin position="1366"/>
        <end position="1451"/>
    </location>
</feature>
<dbReference type="GO" id="GO:0045989">
    <property type="term" value="P:positive regulation of striated muscle contraction"/>
    <property type="evidence" value="ECO:0007669"/>
    <property type="project" value="UniProtKB-ARBA"/>
</dbReference>
<dbReference type="PROSITE" id="PS50835">
    <property type="entry name" value="IG_LIKE"/>
    <property type="match status" value="17"/>
</dbReference>
<dbReference type="InterPro" id="IPR035899">
    <property type="entry name" value="DBL_dom_sf"/>
</dbReference>
<evidence type="ECO:0000256" key="1">
    <source>
        <dbReference type="ARBA" id="ARBA00006692"/>
    </source>
</evidence>
<dbReference type="FunFam" id="2.60.40.10:FF:000940">
    <property type="entry name" value="Muscle M-line assembly protein unc-89"/>
    <property type="match status" value="1"/>
</dbReference>
<feature type="domain" description="PH" evidence="12">
    <location>
        <begin position="370"/>
        <end position="476"/>
    </location>
</feature>
<dbReference type="SMART" id="SM00408">
    <property type="entry name" value="IGc2"/>
    <property type="match status" value="18"/>
</dbReference>
<keyword evidence="8" id="KW-0514">Muscle protein</keyword>
<comment type="subcellular location">
    <subcellularLocation>
        <location evidence="10">Cytoplasm</location>
        <location evidence="10">Myofibril</location>
        <location evidence="10">Sarcomere</location>
        <location evidence="10">M line</location>
    </subcellularLocation>
</comment>
<keyword evidence="5" id="KW-0547">Nucleotide-binding</keyword>
<dbReference type="CDD" id="cd13325">
    <property type="entry name" value="PH_unc89"/>
    <property type="match status" value="1"/>
</dbReference>
<feature type="region of interest" description="Disordered" evidence="11">
    <location>
        <begin position="492"/>
        <end position="530"/>
    </location>
</feature>
<feature type="domain" description="Ig-like" evidence="15">
    <location>
        <begin position="1795"/>
        <end position="1886"/>
    </location>
</feature>
<evidence type="ECO:0000256" key="9">
    <source>
        <dbReference type="ARBA" id="ARBA00023319"/>
    </source>
</evidence>
<dbReference type="InterPro" id="IPR011993">
    <property type="entry name" value="PH-like_dom_sf"/>
</dbReference>
<dbReference type="InterPro" id="IPR013098">
    <property type="entry name" value="Ig_I-set"/>
</dbReference>
<evidence type="ECO:0000313" key="18">
    <source>
        <dbReference type="Proteomes" id="UP001168972"/>
    </source>
</evidence>
<dbReference type="GO" id="GO:0045214">
    <property type="term" value="P:sarcomere organization"/>
    <property type="evidence" value="ECO:0007669"/>
    <property type="project" value="UniProtKB-ARBA"/>
</dbReference>
<dbReference type="GO" id="GO:0019899">
    <property type="term" value="F:enzyme binding"/>
    <property type="evidence" value="ECO:0007669"/>
    <property type="project" value="UniProtKB-ARBA"/>
</dbReference>
<dbReference type="Gene3D" id="3.30.200.20">
    <property type="entry name" value="Phosphorylase Kinase, domain 1"/>
    <property type="match status" value="1"/>
</dbReference>
<dbReference type="FunFam" id="2.60.40.10:FF:000107">
    <property type="entry name" value="Myosin, light chain kinase a"/>
    <property type="match status" value="5"/>
</dbReference>
<dbReference type="Pfam" id="PF00621">
    <property type="entry name" value="RhoGEF"/>
    <property type="match status" value="1"/>
</dbReference>
<dbReference type="PROSITE" id="PS50010">
    <property type="entry name" value="DH_2"/>
    <property type="match status" value="1"/>
</dbReference>
<feature type="domain" description="Ig-like" evidence="15">
    <location>
        <begin position="3331"/>
        <end position="3420"/>
    </location>
</feature>
<feature type="domain" description="Fibronectin type-III" evidence="16">
    <location>
        <begin position="2506"/>
        <end position="2606"/>
    </location>
</feature>
<dbReference type="InterPro" id="IPR003598">
    <property type="entry name" value="Ig_sub2"/>
</dbReference>
<dbReference type="PANTHER" id="PTHR47633">
    <property type="entry name" value="IMMUNOGLOBULIN"/>
    <property type="match status" value="1"/>
</dbReference>
<dbReference type="PANTHER" id="PTHR47633:SF3">
    <property type="entry name" value="STRIATED MUSCLE PREFERENTIALLY EXPRESSED PROTEIN KINASE"/>
    <property type="match status" value="1"/>
</dbReference>
<dbReference type="InterPro" id="IPR003961">
    <property type="entry name" value="FN3_dom"/>
</dbReference>
<feature type="domain" description="Protein kinase" evidence="14">
    <location>
        <begin position="3575"/>
        <end position="3830"/>
    </location>
</feature>
<evidence type="ECO:0000256" key="5">
    <source>
        <dbReference type="ARBA" id="ARBA00022741"/>
    </source>
</evidence>
<keyword evidence="3" id="KW-0963">Cytoplasm</keyword>
<evidence type="ECO:0008006" key="19">
    <source>
        <dbReference type="Google" id="ProtNLM"/>
    </source>
</evidence>
<feature type="domain" description="Ig-like" evidence="15">
    <location>
        <begin position="1271"/>
        <end position="1361"/>
    </location>
</feature>
<feature type="domain" description="Protein kinase" evidence="14">
    <location>
        <begin position="2860"/>
        <end position="3113"/>
    </location>
</feature>
<feature type="compositionally biased region" description="Basic and acidic residues" evidence="11">
    <location>
        <begin position="3184"/>
        <end position="3199"/>
    </location>
</feature>
<dbReference type="FunFam" id="2.60.40.10:FF:000802">
    <property type="entry name" value="Muscle M-line assembly protein unc-89"/>
    <property type="match status" value="1"/>
</dbReference>
<evidence type="ECO:0000256" key="2">
    <source>
        <dbReference type="ARBA" id="ARBA00022443"/>
    </source>
</evidence>
<dbReference type="FunFam" id="2.60.40.10:FF:000425">
    <property type="entry name" value="Myosin light chain kinase"/>
    <property type="match status" value="3"/>
</dbReference>
<feature type="domain" description="Ig-like" evidence="15">
    <location>
        <begin position="1892"/>
        <end position="1982"/>
    </location>
</feature>
<keyword evidence="18" id="KW-1185">Reference proteome</keyword>
<dbReference type="SUPFAM" id="SSF48065">
    <property type="entry name" value="DBL homology domain (DH-domain)"/>
    <property type="match status" value="1"/>
</dbReference>
<dbReference type="SUPFAM" id="SSF48726">
    <property type="entry name" value="Immunoglobulin"/>
    <property type="match status" value="21"/>
</dbReference>
<dbReference type="InterPro" id="IPR013783">
    <property type="entry name" value="Ig-like_fold"/>
</dbReference>
<feature type="domain" description="Ig-like" evidence="15">
    <location>
        <begin position="2390"/>
        <end position="2462"/>
    </location>
</feature>
<gene>
    <name evidence="17" type="ORF">PV327_003237</name>
</gene>
<dbReference type="GO" id="GO:0005085">
    <property type="term" value="F:guanyl-nucleotide exchange factor activity"/>
    <property type="evidence" value="ECO:0007669"/>
    <property type="project" value="InterPro"/>
</dbReference>
<evidence type="ECO:0000259" key="15">
    <source>
        <dbReference type="PROSITE" id="PS50835"/>
    </source>
</evidence>
<feature type="region of interest" description="Disordered" evidence="11">
    <location>
        <begin position="603"/>
        <end position="638"/>
    </location>
</feature>
<feature type="domain" description="Ig-like" evidence="15">
    <location>
        <begin position="2741"/>
        <end position="2830"/>
    </location>
</feature>
<dbReference type="Pfam" id="PF07679">
    <property type="entry name" value="I-set"/>
    <property type="match status" value="21"/>
</dbReference>
<dbReference type="Gene3D" id="2.30.29.30">
    <property type="entry name" value="Pleckstrin-homology domain (PH domain)/Phosphotyrosine-binding domain (PTB)"/>
    <property type="match status" value="1"/>
</dbReference>
<feature type="domain" description="Ig-like" evidence="15">
    <location>
        <begin position="1990"/>
        <end position="2079"/>
    </location>
</feature>
<keyword evidence="2" id="KW-0728">SH3 domain</keyword>
<dbReference type="CDD" id="cd00063">
    <property type="entry name" value="FN3"/>
    <property type="match status" value="2"/>
</dbReference>
<feature type="domain" description="Ig-like" evidence="15">
    <location>
        <begin position="2191"/>
        <end position="2281"/>
    </location>
</feature>
<dbReference type="SUPFAM" id="SSF56112">
    <property type="entry name" value="Protein kinase-like (PK-like)"/>
    <property type="match status" value="2"/>
</dbReference>
<organism evidence="17 18">
    <name type="scientific">Microctonus hyperodae</name>
    <name type="common">Parasitoid wasp</name>
    <dbReference type="NCBI Taxonomy" id="165561"/>
    <lineage>
        <taxon>Eukaryota</taxon>
        <taxon>Metazoa</taxon>
        <taxon>Ecdysozoa</taxon>
        <taxon>Arthropoda</taxon>
        <taxon>Hexapoda</taxon>
        <taxon>Insecta</taxon>
        <taxon>Pterygota</taxon>
        <taxon>Neoptera</taxon>
        <taxon>Endopterygota</taxon>
        <taxon>Hymenoptera</taxon>
        <taxon>Apocrita</taxon>
        <taxon>Ichneumonoidea</taxon>
        <taxon>Braconidae</taxon>
        <taxon>Euphorinae</taxon>
        <taxon>Microctonus</taxon>
    </lineage>
</organism>
<evidence type="ECO:0000256" key="11">
    <source>
        <dbReference type="SAM" id="MobiDB-lite"/>
    </source>
</evidence>
<dbReference type="FunFam" id="2.60.40.10:FF:000145">
    <property type="entry name" value="Myosin light chain kinase, smooth muscle"/>
    <property type="match status" value="1"/>
</dbReference>
<evidence type="ECO:0000256" key="6">
    <source>
        <dbReference type="ARBA" id="ARBA00022840"/>
    </source>
</evidence>
<dbReference type="InterPro" id="IPR007110">
    <property type="entry name" value="Ig-like_dom"/>
</dbReference>
<dbReference type="PROSITE" id="PS50853">
    <property type="entry name" value="FN3"/>
    <property type="match status" value="2"/>
</dbReference>
<feature type="region of interest" description="Disordered" evidence="11">
    <location>
        <begin position="3167"/>
        <end position="3199"/>
    </location>
</feature>
<feature type="domain" description="Ig-like" evidence="15">
    <location>
        <begin position="873"/>
        <end position="974"/>
    </location>
</feature>
<dbReference type="SMART" id="SM00325">
    <property type="entry name" value="RhoGEF"/>
    <property type="match status" value="1"/>
</dbReference>
<dbReference type="FunFam" id="1.20.900.10:FF:000033">
    <property type="entry name" value="Muscle M-line assembly protein unc-89-like Protein"/>
    <property type="match status" value="1"/>
</dbReference>
<feature type="domain" description="Ig-like" evidence="15">
    <location>
        <begin position="989"/>
        <end position="1080"/>
    </location>
</feature>
<dbReference type="GO" id="GO:0008104">
    <property type="term" value="P:intracellular protein localization"/>
    <property type="evidence" value="ECO:0007669"/>
    <property type="project" value="UniProtKB-ARBA"/>
</dbReference>
<evidence type="ECO:0000256" key="8">
    <source>
        <dbReference type="ARBA" id="ARBA00023179"/>
    </source>
</evidence>
<evidence type="ECO:0000313" key="17">
    <source>
        <dbReference type="EMBL" id="KAK0180904.1"/>
    </source>
</evidence>
<name>A0AA39G575_MICHY</name>
<dbReference type="Gene3D" id="2.60.40.10">
    <property type="entry name" value="Immunoglobulins"/>
    <property type="match status" value="23"/>
</dbReference>
<keyword evidence="7" id="KW-1015">Disulfide bond</keyword>
<evidence type="ECO:0000259" key="16">
    <source>
        <dbReference type="PROSITE" id="PS50853"/>
    </source>
</evidence>
<keyword evidence="9" id="KW-0393">Immunoglobulin domain</keyword>
<feature type="domain" description="Ig-like" evidence="15">
    <location>
        <begin position="1498"/>
        <end position="1587"/>
    </location>
</feature>
<dbReference type="Pfam" id="PF00041">
    <property type="entry name" value="fn3"/>
    <property type="match status" value="1"/>
</dbReference>
<dbReference type="Pfam" id="PF00069">
    <property type="entry name" value="Pkinase"/>
    <property type="match status" value="2"/>
</dbReference>
<evidence type="ECO:0000256" key="4">
    <source>
        <dbReference type="ARBA" id="ARBA00022737"/>
    </source>
</evidence>
<dbReference type="SMART" id="SM00233">
    <property type="entry name" value="PH"/>
    <property type="match status" value="1"/>
</dbReference>
<feature type="region of interest" description="Disordered" evidence="11">
    <location>
        <begin position="104"/>
        <end position="123"/>
    </location>
</feature>
<feature type="compositionally biased region" description="Low complexity" evidence="11">
    <location>
        <begin position="603"/>
        <end position="622"/>
    </location>
</feature>
<dbReference type="FunFam" id="2.60.40.10:FF:000345">
    <property type="entry name" value="Muscle M-line assembly protein unc-89"/>
    <property type="match status" value="3"/>
</dbReference>
<feature type="domain" description="Ig-like" evidence="15">
    <location>
        <begin position="1177"/>
        <end position="1266"/>
    </location>
</feature>
<dbReference type="GO" id="GO:0004672">
    <property type="term" value="F:protein kinase activity"/>
    <property type="evidence" value="ECO:0007669"/>
    <property type="project" value="InterPro"/>
</dbReference>
<feature type="domain" description="Ig-like" evidence="15">
    <location>
        <begin position="2287"/>
        <end position="2376"/>
    </location>
</feature>
<keyword evidence="6" id="KW-0067">ATP-binding</keyword>
<dbReference type="PROSITE" id="PS50011">
    <property type="entry name" value="PROTEIN_KINASE_DOM"/>
    <property type="match status" value="2"/>
</dbReference>
<dbReference type="InterPro" id="IPR000719">
    <property type="entry name" value="Prot_kinase_dom"/>
</dbReference>
<dbReference type="EMBL" id="JAQQBR010000002">
    <property type="protein sequence ID" value="KAK0180904.1"/>
    <property type="molecule type" value="Genomic_DNA"/>
</dbReference>
<feature type="region of interest" description="Disordered" evidence="11">
    <location>
        <begin position="1467"/>
        <end position="1491"/>
    </location>
</feature>
<dbReference type="FunFam" id="2.60.40.10:FF:001036">
    <property type="entry name" value="Muscle M-line assembly protein unc-89"/>
    <property type="match status" value="1"/>
</dbReference>
<comment type="similarity">
    <text evidence="1">Belongs to the protein kinase superfamily. CAMK Ser/Thr protein kinase family.</text>
</comment>
<feature type="domain" description="Ig-like" evidence="15">
    <location>
        <begin position="2087"/>
        <end position="2179"/>
    </location>
</feature>
<dbReference type="FunFam" id="2.60.40.10:FF:000032">
    <property type="entry name" value="palladin isoform X1"/>
    <property type="match status" value="1"/>
</dbReference>
<dbReference type="SUPFAM" id="SSF49265">
    <property type="entry name" value="Fibronectin type III"/>
    <property type="match status" value="1"/>
</dbReference>
<dbReference type="FunFam" id="2.60.40.10:FF:000873">
    <property type="entry name" value="Muscle M-line assembly protein unc-89"/>
    <property type="match status" value="1"/>
</dbReference>
<dbReference type="SUPFAM" id="SSF50729">
    <property type="entry name" value="PH domain-like"/>
    <property type="match status" value="1"/>
</dbReference>
<reference evidence="17" key="1">
    <citation type="journal article" date="2023" name="bioRxiv">
        <title>Scaffold-level genome assemblies of two parasitoid biocontrol wasps reveal the parthenogenesis mechanism and an associated novel virus.</title>
        <authorList>
            <person name="Inwood S."/>
            <person name="Skelly J."/>
            <person name="Guhlin J."/>
            <person name="Harrop T."/>
            <person name="Goldson S."/>
            <person name="Dearden P."/>
        </authorList>
    </citation>
    <scope>NUCLEOTIDE SEQUENCE</scope>
    <source>
        <strain evidence="17">Lincoln</strain>
        <tissue evidence="17">Whole body</tissue>
    </source>
</reference>